<keyword evidence="11" id="KW-1185">Reference proteome</keyword>
<dbReference type="InterPro" id="IPR003838">
    <property type="entry name" value="ABC3_permease_C"/>
</dbReference>
<evidence type="ECO:0000256" key="6">
    <source>
        <dbReference type="ARBA" id="ARBA00038076"/>
    </source>
</evidence>
<dbReference type="GO" id="GO:0005886">
    <property type="term" value="C:plasma membrane"/>
    <property type="evidence" value="ECO:0007669"/>
    <property type="project" value="UniProtKB-SubCell"/>
</dbReference>
<dbReference type="PANTHER" id="PTHR30572:SF4">
    <property type="entry name" value="ABC TRANSPORTER PERMEASE YTRF"/>
    <property type="match status" value="1"/>
</dbReference>
<comment type="similarity">
    <text evidence="6">Belongs to the ABC-4 integral membrane protein family.</text>
</comment>
<dbReference type="InterPro" id="IPR025857">
    <property type="entry name" value="MacB_PCD"/>
</dbReference>
<name>A0A1T4YCG0_9CLOT</name>
<feature type="transmembrane region" description="Helical" evidence="7">
    <location>
        <begin position="271"/>
        <end position="296"/>
    </location>
</feature>
<dbReference type="PANTHER" id="PTHR30572">
    <property type="entry name" value="MEMBRANE COMPONENT OF TRANSPORTER-RELATED"/>
    <property type="match status" value="1"/>
</dbReference>
<gene>
    <name evidence="10" type="ORF">SAMN05443428_1336</name>
</gene>
<keyword evidence="5 7" id="KW-0472">Membrane</keyword>
<feature type="domain" description="ABC3 transporter permease C-terminal" evidence="8">
    <location>
        <begin position="275"/>
        <end position="387"/>
    </location>
</feature>
<dbReference type="Pfam" id="PF12704">
    <property type="entry name" value="MacB_PCD"/>
    <property type="match status" value="1"/>
</dbReference>
<reference evidence="11" key="1">
    <citation type="submission" date="2017-02" db="EMBL/GenBank/DDBJ databases">
        <authorList>
            <person name="Varghese N."/>
            <person name="Submissions S."/>
        </authorList>
    </citation>
    <scope>NUCLEOTIDE SEQUENCE [LARGE SCALE GENOMIC DNA]</scope>
    <source>
        <strain evidence="11">USBA 833</strain>
    </source>
</reference>
<evidence type="ECO:0000256" key="1">
    <source>
        <dbReference type="ARBA" id="ARBA00004651"/>
    </source>
</evidence>
<feature type="transmembrane region" description="Helical" evidence="7">
    <location>
        <begin position="317"/>
        <end position="345"/>
    </location>
</feature>
<dbReference type="EMBL" id="FUYH01000033">
    <property type="protein sequence ID" value="SKA98981.1"/>
    <property type="molecule type" value="Genomic_DNA"/>
</dbReference>
<keyword evidence="2" id="KW-1003">Cell membrane</keyword>
<proteinExistence type="inferred from homology"/>
<evidence type="ECO:0000259" key="8">
    <source>
        <dbReference type="Pfam" id="PF02687"/>
    </source>
</evidence>
<feature type="transmembrane region" description="Helical" evidence="7">
    <location>
        <begin position="357"/>
        <end position="377"/>
    </location>
</feature>
<dbReference type="RefSeq" id="WP_078697633.1">
    <property type="nucleotide sequence ID" value="NZ_FUYH01000033.1"/>
</dbReference>
<dbReference type="AlphaFoldDB" id="A0A1T4YCG0"/>
<evidence type="ECO:0000256" key="4">
    <source>
        <dbReference type="ARBA" id="ARBA00022989"/>
    </source>
</evidence>
<keyword evidence="3 7" id="KW-0812">Transmembrane</keyword>
<dbReference type="OrthoDB" id="9770036at2"/>
<evidence type="ECO:0000256" key="7">
    <source>
        <dbReference type="SAM" id="Phobius"/>
    </source>
</evidence>
<sequence>MSLIEIFRMVFINVKENKFRVFLTALGIIVGSFTIVMVFGIGMGSMENVNKQYARLNAGTIVIMSDPRARSYEDLSDKDLSDIKDCSSVKSACMVNRSNATLVYNNNSSNASALSVTEDFQQIYSLSLDEGRFITDEDDKQYSKVAVVGSSIVEQFFDNDPSEAIDKEILIQGRRYKIIGVLSRIGSSSGGMNIDESVFLPFEVGRKNVTGRRAMLSIIALADDVKNVQGAIDEISSVIESNHSKYADAFQIRDAGSTLLAAQDAAKTMTILLTSIAAIVLFVGGIGIMNVLFVSVQERTKEIGILKAIGTRKKDILKMFLFESIIISTSGGIIGTLLGIFAPALIKQFNINFVPTLYGNIIALGFSIVTGTFFGYYPAKKAASLKPIDALNYE</sequence>
<evidence type="ECO:0000313" key="11">
    <source>
        <dbReference type="Proteomes" id="UP000190105"/>
    </source>
</evidence>
<organism evidence="10 11">
    <name type="scientific">Caloramator quimbayensis</name>
    <dbReference type="NCBI Taxonomy" id="1147123"/>
    <lineage>
        <taxon>Bacteria</taxon>
        <taxon>Bacillati</taxon>
        <taxon>Bacillota</taxon>
        <taxon>Clostridia</taxon>
        <taxon>Eubacteriales</taxon>
        <taxon>Clostridiaceae</taxon>
        <taxon>Caloramator</taxon>
    </lineage>
</organism>
<dbReference type="Proteomes" id="UP000190105">
    <property type="component" value="Unassembled WGS sequence"/>
</dbReference>
<protein>
    <submittedName>
        <fullName evidence="10">Putative ABC transport system permease protein</fullName>
    </submittedName>
</protein>
<feature type="domain" description="MacB-like periplasmic core" evidence="9">
    <location>
        <begin position="22"/>
        <end position="236"/>
    </location>
</feature>
<evidence type="ECO:0000259" key="9">
    <source>
        <dbReference type="Pfam" id="PF12704"/>
    </source>
</evidence>
<accession>A0A1T4YCG0</accession>
<evidence type="ECO:0000313" key="10">
    <source>
        <dbReference type="EMBL" id="SKA98981.1"/>
    </source>
</evidence>
<evidence type="ECO:0000256" key="5">
    <source>
        <dbReference type="ARBA" id="ARBA00023136"/>
    </source>
</evidence>
<dbReference type="InterPro" id="IPR050250">
    <property type="entry name" value="Macrolide_Exporter_MacB"/>
</dbReference>
<dbReference type="STRING" id="1147123.SAMN05443428_1336"/>
<evidence type="ECO:0000256" key="3">
    <source>
        <dbReference type="ARBA" id="ARBA00022692"/>
    </source>
</evidence>
<feature type="transmembrane region" description="Helical" evidence="7">
    <location>
        <begin position="21"/>
        <end position="43"/>
    </location>
</feature>
<comment type="subcellular location">
    <subcellularLocation>
        <location evidence="1">Cell membrane</location>
        <topology evidence="1">Multi-pass membrane protein</topology>
    </subcellularLocation>
</comment>
<dbReference type="GO" id="GO:0022857">
    <property type="term" value="F:transmembrane transporter activity"/>
    <property type="evidence" value="ECO:0007669"/>
    <property type="project" value="TreeGrafter"/>
</dbReference>
<evidence type="ECO:0000256" key="2">
    <source>
        <dbReference type="ARBA" id="ARBA00022475"/>
    </source>
</evidence>
<keyword evidence="4 7" id="KW-1133">Transmembrane helix</keyword>
<dbReference type="Pfam" id="PF02687">
    <property type="entry name" value="FtsX"/>
    <property type="match status" value="1"/>
</dbReference>